<dbReference type="Proteomes" id="UP000024332">
    <property type="component" value="Unassembled WGS sequence"/>
</dbReference>
<proteinExistence type="predicted"/>
<dbReference type="EMBL" id="JFZT01000017">
    <property type="protein sequence ID" value="EZQ11132.1"/>
    <property type="molecule type" value="Genomic_DNA"/>
</dbReference>
<keyword evidence="2" id="KW-1185">Reference proteome</keyword>
<reference evidence="1 2" key="1">
    <citation type="submission" date="2014-03" db="EMBL/GenBank/DDBJ databases">
        <title>Draft genome sequence of the novel thermoacidophilic archaea Acidianus copahuensis ALE1 strain, isolated from Copahue volcanic area in Neuquen Argentina.</title>
        <authorList>
            <person name="Urbieta M.S."/>
            <person name="Rascovan N."/>
            <person name="Castro C."/>
            <person name="Revale S."/>
            <person name="Giaveno M.A."/>
            <person name="Vazquez M.P."/>
            <person name="Donati E.R."/>
        </authorList>
    </citation>
    <scope>NUCLEOTIDE SEQUENCE [LARGE SCALE GENOMIC DNA]</scope>
    <source>
        <strain evidence="1 2">ALE1</strain>
    </source>
</reference>
<comment type="caution">
    <text evidence="1">The sequence shown here is derived from an EMBL/GenBank/DDBJ whole genome shotgun (WGS) entry which is preliminary data.</text>
</comment>
<dbReference type="STRING" id="1160895.CM19_02755"/>
<evidence type="ECO:0000313" key="2">
    <source>
        <dbReference type="Proteomes" id="UP000024332"/>
    </source>
</evidence>
<evidence type="ECO:0000313" key="1">
    <source>
        <dbReference type="EMBL" id="EZQ11132.1"/>
    </source>
</evidence>
<sequence>MFLLSIPEDSFDLTPFKVEVPKFSLIVYGRGMELPAFTLERSIINLRSQVIKTVPLPEMIFLESPYAEEGQVIAFINDENEMREFLDNAWSLGVRGDVMTCGNAKSKGDIAVHSFAGDLCEIRLSISLLNSILGGGKRDNRLSKELDFSDLSEFISMKSSEISQELPQFIISPVLYPSKYFLEKFTGKTVKGYFDVTFQDSNVIYTEVDAMPMRRIAFSLRKEGKKVKEVKINVDPLLAPIYLSLIAHYIKVG</sequence>
<name>A0A031LRZ5_9CREN</name>
<protein>
    <submittedName>
        <fullName evidence="1">Uncharacterized protein</fullName>
    </submittedName>
</protein>
<gene>
    <name evidence="1" type="ORF">CM19_02755</name>
</gene>
<dbReference type="AlphaFoldDB" id="A0A031LRZ5"/>
<accession>A0A031LRZ5</accession>
<organism evidence="1 2">
    <name type="scientific">Candidatus Acidianus copahuensis</name>
    <dbReference type="NCBI Taxonomy" id="1160895"/>
    <lineage>
        <taxon>Archaea</taxon>
        <taxon>Thermoproteota</taxon>
        <taxon>Thermoprotei</taxon>
        <taxon>Sulfolobales</taxon>
        <taxon>Sulfolobaceae</taxon>
        <taxon>Acidianus</taxon>
    </lineage>
</organism>